<dbReference type="EMBL" id="BGZK01000723">
    <property type="protein sequence ID" value="GBP57947.1"/>
    <property type="molecule type" value="Genomic_DNA"/>
</dbReference>
<accession>A0A4C1X6Q3</accession>
<dbReference type="OrthoDB" id="7424700at2759"/>
<organism evidence="1 2">
    <name type="scientific">Eumeta variegata</name>
    <name type="common">Bagworm moth</name>
    <name type="synonym">Eumeta japonica</name>
    <dbReference type="NCBI Taxonomy" id="151549"/>
    <lineage>
        <taxon>Eukaryota</taxon>
        <taxon>Metazoa</taxon>
        <taxon>Ecdysozoa</taxon>
        <taxon>Arthropoda</taxon>
        <taxon>Hexapoda</taxon>
        <taxon>Insecta</taxon>
        <taxon>Pterygota</taxon>
        <taxon>Neoptera</taxon>
        <taxon>Endopterygota</taxon>
        <taxon>Lepidoptera</taxon>
        <taxon>Glossata</taxon>
        <taxon>Ditrysia</taxon>
        <taxon>Tineoidea</taxon>
        <taxon>Psychidae</taxon>
        <taxon>Oiketicinae</taxon>
        <taxon>Eumeta</taxon>
    </lineage>
</organism>
<evidence type="ECO:0000313" key="1">
    <source>
        <dbReference type="EMBL" id="GBP57947.1"/>
    </source>
</evidence>
<evidence type="ECO:0000313" key="2">
    <source>
        <dbReference type="Proteomes" id="UP000299102"/>
    </source>
</evidence>
<sequence length="222" mass="25956">MDPRPDQVLQIIADKPKLIYYNPRYFSSTNITSRRYSRGDVYYLDINFELKEPIGNNVSSVFVLYEYRDHTYRQTFLELGFRFCDLLLKNKLFGKPLRKAGIRNCPMAPGAYNLVNMTAAMEDVPDAWAVYPKGRVYVNLTMVESRELIFSSSVDYELKKVILTELMETFQLRSLSSQNSIDEMLNPHKYSPSGARRPPMMIKLRAIFSKQYNPMTILNKMW</sequence>
<protein>
    <submittedName>
        <fullName evidence="1">Uncharacterized protein</fullName>
    </submittedName>
</protein>
<reference evidence="1 2" key="1">
    <citation type="journal article" date="2019" name="Commun. Biol.">
        <title>The bagworm genome reveals a unique fibroin gene that provides high tensile strength.</title>
        <authorList>
            <person name="Kono N."/>
            <person name="Nakamura H."/>
            <person name="Ohtoshi R."/>
            <person name="Tomita M."/>
            <person name="Numata K."/>
            <person name="Arakawa K."/>
        </authorList>
    </citation>
    <scope>NUCLEOTIDE SEQUENCE [LARGE SCALE GENOMIC DNA]</scope>
</reference>
<keyword evidence="2" id="KW-1185">Reference proteome</keyword>
<dbReference type="Proteomes" id="UP000299102">
    <property type="component" value="Unassembled WGS sequence"/>
</dbReference>
<gene>
    <name evidence="1" type="ORF">EVAR_40807_1</name>
</gene>
<dbReference type="AlphaFoldDB" id="A0A4C1X6Q3"/>
<comment type="caution">
    <text evidence="1">The sequence shown here is derived from an EMBL/GenBank/DDBJ whole genome shotgun (WGS) entry which is preliminary data.</text>
</comment>
<proteinExistence type="predicted"/>
<name>A0A4C1X6Q3_EUMVA</name>